<accession>A0A310SNZ4</accession>
<dbReference type="Proteomes" id="UP000250275">
    <property type="component" value="Unassembled WGS sequence"/>
</dbReference>
<name>A0A310SNZ4_9HYME</name>
<dbReference type="EMBL" id="KQ761613">
    <property type="protein sequence ID" value="OAD57328.1"/>
    <property type="molecule type" value="Genomic_DNA"/>
</dbReference>
<keyword evidence="2" id="KW-0808">Transferase</keyword>
<sequence>MIVHKFLNEQPHRYVITELLQSDLHKIIVSPQHLSPDHIKVFLYQILRVENPLERYRLREKISIVGMSFIPASDFERSLSEDTKATLERRNKSEEFPPAFLKRGRKVAEIKRGWKRGGKKGVEGPLQGCRPLKPVWKARTSLEGGENSLHATLQGRRDSSFRLGSPKGHPRGDPSLEVTADASPPVYNGENRGCARLPHVAWPRLLKTHQTLTGPLYLASVSKAGSARVALPMSSLADPGRNAFDPSSYVITEDTCDQLTSNDRYDEERGILTVRRNARGAMGIAKPVKVGTYVLGEEYLRVSSA</sequence>
<evidence type="ECO:0000313" key="2">
    <source>
        <dbReference type="EMBL" id="OAD57328.1"/>
    </source>
</evidence>
<keyword evidence="2" id="KW-0418">Kinase</keyword>
<keyword evidence="3" id="KW-1185">Reference proteome</keyword>
<organism evidence="2 3">
    <name type="scientific">Eufriesea mexicana</name>
    <dbReference type="NCBI Taxonomy" id="516756"/>
    <lineage>
        <taxon>Eukaryota</taxon>
        <taxon>Metazoa</taxon>
        <taxon>Ecdysozoa</taxon>
        <taxon>Arthropoda</taxon>
        <taxon>Hexapoda</taxon>
        <taxon>Insecta</taxon>
        <taxon>Pterygota</taxon>
        <taxon>Neoptera</taxon>
        <taxon>Endopterygota</taxon>
        <taxon>Hymenoptera</taxon>
        <taxon>Apocrita</taxon>
        <taxon>Aculeata</taxon>
        <taxon>Apoidea</taxon>
        <taxon>Anthophila</taxon>
        <taxon>Apidae</taxon>
        <taxon>Eufriesea</taxon>
    </lineage>
</organism>
<evidence type="ECO:0000256" key="1">
    <source>
        <dbReference type="SAM" id="MobiDB-lite"/>
    </source>
</evidence>
<dbReference type="AlphaFoldDB" id="A0A310SNZ4"/>
<protein>
    <submittedName>
        <fullName evidence="2">Serine/threonine kinase NLK</fullName>
    </submittedName>
</protein>
<proteinExistence type="predicted"/>
<reference evidence="2 3" key="1">
    <citation type="submission" date="2015-07" db="EMBL/GenBank/DDBJ databases">
        <title>The genome of Eufriesea mexicana.</title>
        <authorList>
            <person name="Pan H."/>
            <person name="Kapheim K."/>
        </authorList>
    </citation>
    <scope>NUCLEOTIDE SEQUENCE [LARGE SCALE GENOMIC DNA]</scope>
    <source>
        <strain evidence="2">0111107269</strain>
        <tissue evidence="2">Whole body</tissue>
    </source>
</reference>
<gene>
    <name evidence="2" type="ORF">WN48_02229</name>
</gene>
<dbReference type="Gene3D" id="1.10.510.10">
    <property type="entry name" value="Transferase(Phosphotransferase) domain 1"/>
    <property type="match status" value="1"/>
</dbReference>
<dbReference type="GO" id="GO:0016301">
    <property type="term" value="F:kinase activity"/>
    <property type="evidence" value="ECO:0007669"/>
    <property type="project" value="UniProtKB-KW"/>
</dbReference>
<feature type="region of interest" description="Disordered" evidence="1">
    <location>
        <begin position="143"/>
        <end position="185"/>
    </location>
</feature>
<evidence type="ECO:0000313" key="3">
    <source>
        <dbReference type="Proteomes" id="UP000250275"/>
    </source>
</evidence>